<comment type="caution">
    <text evidence="2">The sequence shown here is derived from an EMBL/GenBank/DDBJ whole genome shotgun (WGS) entry which is preliminary data.</text>
</comment>
<dbReference type="EMBL" id="JARJCM010000014">
    <property type="protein sequence ID" value="KAJ7042031.1"/>
    <property type="molecule type" value="Genomic_DNA"/>
</dbReference>
<evidence type="ECO:0008006" key="4">
    <source>
        <dbReference type="Google" id="ProtNLM"/>
    </source>
</evidence>
<dbReference type="Proteomes" id="UP001218188">
    <property type="component" value="Unassembled WGS sequence"/>
</dbReference>
<accession>A0AAD6T937</accession>
<evidence type="ECO:0000256" key="1">
    <source>
        <dbReference type="SAM" id="MobiDB-lite"/>
    </source>
</evidence>
<dbReference type="Gene3D" id="3.60.10.10">
    <property type="entry name" value="Endonuclease/exonuclease/phosphatase"/>
    <property type="match status" value="1"/>
</dbReference>
<dbReference type="PANTHER" id="PTHR19446">
    <property type="entry name" value="REVERSE TRANSCRIPTASES"/>
    <property type="match status" value="1"/>
</dbReference>
<dbReference type="SUPFAM" id="SSF56219">
    <property type="entry name" value="DNase I-like"/>
    <property type="match status" value="1"/>
</dbReference>
<dbReference type="AlphaFoldDB" id="A0AAD6T937"/>
<feature type="non-terminal residue" evidence="2">
    <location>
        <position position="640"/>
    </location>
</feature>
<sequence length="640" mass="72651">MAEARRNQPLTPHPQPPPAEPPPGRVYPGPATNVWGPGKKNKKAHIKICALNIKGHGNTNVHHPENKWFGVWQLMREEKIGALIVGEAHMNDERKADIDNLFGRKIRMEFTKDPRSSNAKGVAIVLNKNMVETSDVTTEEIVPGRAMIMDMKNVDGEELSILGVYGPNAPGENAAFLEKIKQFYVDRPQRRRPDYAGGDWNNVPDALDRLPARADNNGPVNALDDLMSYLGLIDGWRETYPTTCAYTYHQSEAQGGAQSRLDRILVKRTNFENTFEWEIQTVGIETDHRMVSVKITTEGAPTIGHGRWVWPAYLIKDKMLAAYILEKGLELQTDLEKLEMEATRNPDHNAQTLWVKFKKGIGKKARDRAKILVPRIVQQISDEEDKLKEIEGKTDEELPMEARKMANAVVIEKLTALQKKRYNASRLSAQVRNRLEGEIISRYWSKINKVSKPRDLINRLKISSDPEGPILYETNSKRMATLAKDYHEKIQAEGPNIPAEIREEKIRRVLDNTKRTTTEEQKAFLKAKLTLEDVRNALKQSANFKAPGLDGIAYELWKTLDSRYITAMKLRKPAFNILGAMLTVYNDIETHGMVAGTGFSKSWMCPLYKKNDKADIANYRPISLLNTDYKLFTKALTMKL</sequence>
<protein>
    <recommendedName>
        <fullName evidence="4">DNase I-like protein</fullName>
    </recommendedName>
</protein>
<name>A0AAD6T937_9AGAR</name>
<organism evidence="2 3">
    <name type="scientific">Mycena alexandri</name>
    <dbReference type="NCBI Taxonomy" id="1745969"/>
    <lineage>
        <taxon>Eukaryota</taxon>
        <taxon>Fungi</taxon>
        <taxon>Dikarya</taxon>
        <taxon>Basidiomycota</taxon>
        <taxon>Agaricomycotina</taxon>
        <taxon>Agaricomycetes</taxon>
        <taxon>Agaricomycetidae</taxon>
        <taxon>Agaricales</taxon>
        <taxon>Marasmiineae</taxon>
        <taxon>Mycenaceae</taxon>
        <taxon>Mycena</taxon>
    </lineage>
</organism>
<gene>
    <name evidence="2" type="ORF">C8F04DRAFT_946490</name>
</gene>
<keyword evidence="3" id="KW-1185">Reference proteome</keyword>
<feature type="region of interest" description="Disordered" evidence="1">
    <location>
        <begin position="1"/>
        <end position="39"/>
    </location>
</feature>
<evidence type="ECO:0000313" key="2">
    <source>
        <dbReference type="EMBL" id="KAJ7042031.1"/>
    </source>
</evidence>
<reference evidence="2" key="1">
    <citation type="submission" date="2023-03" db="EMBL/GenBank/DDBJ databases">
        <title>Massive genome expansion in bonnet fungi (Mycena s.s.) driven by repeated elements and novel gene families across ecological guilds.</title>
        <authorList>
            <consortium name="Lawrence Berkeley National Laboratory"/>
            <person name="Harder C.B."/>
            <person name="Miyauchi S."/>
            <person name="Viragh M."/>
            <person name="Kuo A."/>
            <person name="Thoen E."/>
            <person name="Andreopoulos B."/>
            <person name="Lu D."/>
            <person name="Skrede I."/>
            <person name="Drula E."/>
            <person name="Henrissat B."/>
            <person name="Morin E."/>
            <person name="Kohler A."/>
            <person name="Barry K."/>
            <person name="LaButti K."/>
            <person name="Morin E."/>
            <person name="Salamov A."/>
            <person name="Lipzen A."/>
            <person name="Mereny Z."/>
            <person name="Hegedus B."/>
            <person name="Baldrian P."/>
            <person name="Stursova M."/>
            <person name="Weitz H."/>
            <person name="Taylor A."/>
            <person name="Grigoriev I.V."/>
            <person name="Nagy L.G."/>
            <person name="Martin F."/>
            <person name="Kauserud H."/>
        </authorList>
    </citation>
    <scope>NUCLEOTIDE SEQUENCE</scope>
    <source>
        <strain evidence="2">CBHHK200</strain>
    </source>
</reference>
<feature type="compositionally biased region" description="Pro residues" evidence="1">
    <location>
        <begin position="11"/>
        <end position="25"/>
    </location>
</feature>
<dbReference type="InterPro" id="IPR036691">
    <property type="entry name" value="Endo/exonu/phosph_ase_sf"/>
</dbReference>
<evidence type="ECO:0000313" key="3">
    <source>
        <dbReference type="Proteomes" id="UP001218188"/>
    </source>
</evidence>
<proteinExistence type="predicted"/>